<dbReference type="Pfam" id="PF13416">
    <property type="entry name" value="SBP_bac_8"/>
    <property type="match status" value="1"/>
</dbReference>
<evidence type="ECO:0000256" key="1">
    <source>
        <dbReference type="ARBA" id="ARBA00004418"/>
    </source>
</evidence>
<dbReference type="InterPro" id="IPR006059">
    <property type="entry name" value="SBP"/>
</dbReference>
<reference evidence="8 9" key="1">
    <citation type="submission" date="2020-10" db="EMBL/GenBank/DDBJ databases">
        <title>Connecting structure to function with the recovery of over 1000 high-quality activated sludge metagenome-assembled genomes encoding full-length rRNA genes using long-read sequencing.</title>
        <authorList>
            <person name="Singleton C.M."/>
            <person name="Petriglieri F."/>
            <person name="Kristensen J.M."/>
            <person name="Kirkegaard R.H."/>
            <person name="Michaelsen T.Y."/>
            <person name="Andersen M.H."/>
            <person name="Karst S.M."/>
            <person name="Dueholm M.S."/>
            <person name="Nielsen P.H."/>
            <person name="Albertsen M."/>
        </authorList>
    </citation>
    <scope>NUCLEOTIDE SEQUENCE [LARGE SCALE GENOMIC DNA]</scope>
    <source>
        <strain evidence="8">EsbW_18-Q3-R4-48_BATAC.285</strain>
    </source>
</reference>
<keyword evidence="6 7" id="KW-0732">Signal</keyword>
<comment type="subcellular location">
    <subcellularLocation>
        <location evidence="1">Periplasm</location>
    </subcellularLocation>
</comment>
<evidence type="ECO:0000256" key="4">
    <source>
        <dbReference type="ARBA" id="ARBA00017470"/>
    </source>
</evidence>
<evidence type="ECO:0000256" key="2">
    <source>
        <dbReference type="ARBA" id="ARBA00008520"/>
    </source>
</evidence>
<evidence type="ECO:0000313" key="8">
    <source>
        <dbReference type="EMBL" id="MBK7677158.1"/>
    </source>
</evidence>
<dbReference type="PANTHER" id="PTHR43649:SF31">
    <property type="entry name" value="SN-GLYCEROL-3-PHOSPHATE-BINDING PERIPLASMIC PROTEIN UGPB"/>
    <property type="match status" value="1"/>
</dbReference>
<comment type="caution">
    <text evidence="8">The sequence shown here is derived from an EMBL/GenBank/DDBJ whole genome shotgun (WGS) entry which is preliminary data.</text>
</comment>
<comment type="subunit">
    <text evidence="3">The complex is composed of two ATP-binding proteins (UgpC), two transmembrane proteins (UgpA and UgpE) and a solute-binding protein (UgpB).</text>
</comment>
<keyword evidence="5" id="KW-0813">Transport</keyword>
<sequence length="430" mass="46289">MHLRKILPALLAVALAAPFSSLTAAAPTEIELSHQLDEERAERLEKLVERFNSRQKDTLVKVVRRVQGDAPKDLYLVTREEQARFIAAKGAFRPLHQVMKEENVPFDGGKLAPELRVGLADAQGNLIALPIGLSTPVLFINKAAFRKAGLDPEKPPKTWAEMQVAADKLFDSGSTCPYTTSWPAWVHIDNLSSWHGVEVADAKGKLNFNGLVQVKHTAMLTTWAKARFFVAFGRRDEADNRFAAGECGMLTSSSSLSGALRDSRKLEIGVASLPYHDDVQGAPKQTLAGGYSLWVGGGQKPAEYKGVAQFVSFLLEPDLQVELTAASGFLPMTSAARAAAGSKLLKADVAGLNVAYAQLQGPGALRALRVAEIEKVRIIVEEELEAAWSGKTPAKQALDIAVERGNVILHAAPAAKPAAQRTAKPAAPKK</sequence>
<feature type="chain" id="PRO_5037022340" description="sn-glycerol-3-phosphate-binding periplasmic protein UgpB" evidence="7">
    <location>
        <begin position="26"/>
        <end position="430"/>
    </location>
</feature>
<name>A0A935Q3C2_9PROT</name>
<dbReference type="Gene3D" id="3.40.190.10">
    <property type="entry name" value="Periplasmic binding protein-like II"/>
    <property type="match status" value="2"/>
</dbReference>
<feature type="signal peptide" evidence="7">
    <location>
        <begin position="1"/>
        <end position="25"/>
    </location>
</feature>
<dbReference type="GO" id="GO:0042597">
    <property type="term" value="C:periplasmic space"/>
    <property type="evidence" value="ECO:0007669"/>
    <property type="project" value="UniProtKB-SubCell"/>
</dbReference>
<proteinExistence type="inferred from homology"/>
<accession>A0A935Q3C2</accession>
<dbReference type="AlphaFoldDB" id="A0A935Q3C2"/>
<protein>
    <recommendedName>
        <fullName evidence="4">sn-glycerol-3-phosphate-binding periplasmic protein UgpB</fullName>
    </recommendedName>
</protein>
<dbReference type="Proteomes" id="UP000697998">
    <property type="component" value="Unassembled WGS sequence"/>
</dbReference>
<evidence type="ECO:0000256" key="5">
    <source>
        <dbReference type="ARBA" id="ARBA00022448"/>
    </source>
</evidence>
<dbReference type="SUPFAM" id="SSF53850">
    <property type="entry name" value="Periplasmic binding protein-like II"/>
    <property type="match status" value="1"/>
</dbReference>
<comment type="similarity">
    <text evidence="2">Belongs to the bacterial solute-binding protein 1 family.</text>
</comment>
<evidence type="ECO:0000256" key="3">
    <source>
        <dbReference type="ARBA" id="ARBA00011557"/>
    </source>
</evidence>
<dbReference type="InterPro" id="IPR050490">
    <property type="entry name" value="Bact_solute-bd_prot1"/>
</dbReference>
<organism evidence="8 9">
    <name type="scientific">Candidatus Accumulibacter proximus</name>
    <dbReference type="NCBI Taxonomy" id="2954385"/>
    <lineage>
        <taxon>Bacteria</taxon>
        <taxon>Pseudomonadati</taxon>
        <taxon>Pseudomonadota</taxon>
        <taxon>Betaproteobacteria</taxon>
        <taxon>Candidatus Accumulibacter</taxon>
    </lineage>
</organism>
<evidence type="ECO:0000313" key="9">
    <source>
        <dbReference type="Proteomes" id="UP000697998"/>
    </source>
</evidence>
<dbReference type="PANTHER" id="PTHR43649">
    <property type="entry name" value="ARABINOSE-BINDING PROTEIN-RELATED"/>
    <property type="match status" value="1"/>
</dbReference>
<evidence type="ECO:0000256" key="6">
    <source>
        <dbReference type="ARBA" id="ARBA00022729"/>
    </source>
</evidence>
<dbReference type="EMBL" id="JADJMH010000034">
    <property type="protein sequence ID" value="MBK7677158.1"/>
    <property type="molecule type" value="Genomic_DNA"/>
</dbReference>
<evidence type="ECO:0000256" key="7">
    <source>
        <dbReference type="SAM" id="SignalP"/>
    </source>
</evidence>
<gene>
    <name evidence="8" type="ORF">IPJ27_21750</name>
</gene>